<protein>
    <submittedName>
        <fullName evidence="1">Uncharacterized protein</fullName>
    </submittedName>
</protein>
<keyword evidence="2" id="KW-1185">Reference proteome</keyword>
<sequence length="156" mass="17296">MVCFAVILERTQLPSNPISHHQTVAVEVRRECILKGLSVYLNEDPEKLVKDYLDVDKSIATAIAETVLESVIRSEGAEPGDDPLDVMIVLEGVEVMGELGSVAFAVAMLLGLVYSLNLSYPPELRYTFEVLQKILMELDAHKLSNKVQVLKTLLSR</sequence>
<reference evidence="2" key="1">
    <citation type="submission" date="2012-01" db="EMBL/GenBank/DDBJ databases">
        <title>The Genome Sequence of Oreochromis niloticus (Nile Tilapia).</title>
        <authorList>
            <consortium name="Broad Institute Genome Assembly Team"/>
            <consortium name="Broad Institute Sequencing Platform"/>
            <person name="Di Palma F."/>
            <person name="Johnson J."/>
            <person name="Lander E.S."/>
            <person name="Lindblad-Toh K."/>
        </authorList>
    </citation>
    <scope>NUCLEOTIDE SEQUENCE [LARGE SCALE GENOMIC DNA]</scope>
</reference>
<name>A0A669E182_ORENI</name>
<evidence type="ECO:0000313" key="1">
    <source>
        <dbReference type="Ensembl" id="ENSONIP00000066810.1"/>
    </source>
</evidence>
<dbReference type="GeneTree" id="ENSGT00950000182912"/>
<accession>A0A669E182</accession>
<dbReference type="AlphaFoldDB" id="A0A669E182"/>
<dbReference type="PANTHER" id="PTHR31025:SF27">
    <property type="entry name" value="SI:CH211-193K19.2-RELATED"/>
    <property type="match status" value="1"/>
</dbReference>
<dbReference type="InParanoid" id="A0A669E182"/>
<evidence type="ECO:0000313" key="2">
    <source>
        <dbReference type="Proteomes" id="UP000005207"/>
    </source>
</evidence>
<organism evidence="1 2">
    <name type="scientific">Oreochromis niloticus</name>
    <name type="common">Nile tilapia</name>
    <name type="synonym">Tilapia nilotica</name>
    <dbReference type="NCBI Taxonomy" id="8128"/>
    <lineage>
        <taxon>Eukaryota</taxon>
        <taxon>Metazoa</taxon>
        <taxon>Chordata</taxon>
        <taxon>Craniata</taxon>
        <taxon>Vertebrata</taxon>
        <taxon>Euteleostomi</taxon>
        <taxon>Actinopterygii</taxon>
        <taxon>Neopterygii</taxon>
        <taxon>Teleostei</taxon>
        <taxon>Neoteleostei</taxon>
        <taxon>Acanthomorphata</taxon>
        <taxon>Ovalentaria</taxon>
        <taxon>Cichlomorphae</taxon>
        <taxon>Cichliformes</taxon>
        <taxon>Cichlidae</taxon>
        <taxon>African cichlids</taxon>
        <taxon>Pseudocrenilabrinae</taxon>
        <taxon>Oreochromini</taxon>
        <taxon>Oreochromis</taxon>
    </lineage>
</organism>
<reference evidence="1" key="2">
    <citation type="submission" date="2025-08" db="UniProtKB">
        <authorList>
            <consortium name="Ensembl"/>
        </authorList>
    </citation>
    <scope>IDENTIFICATION</scope>
</reference>
<dbReference type="Proteomes" id="UP000005207">
    <property type="component" value="Linkage group LG11"/>
</dbReference>
<dbReference type="OMA" id="IDTRREC"/>
<dbReference type="Ensembl" id="ENSONIT00000059911.1">
    <property type="protein sequence ID" value="ENSONIP00000066810.1"/>
    <property type="gene ID" value="ENSONIG00000035233.1"/>
</dbReference>
<reference evidence="1" key="3">
    <citation type="submission" date="2025-09" db="UniProtKB">
        <authorList>
            <consortium name="Ensembl"/>
        </authorList>
    </citation>
    <scope>IDENTIFICATION</scope>
</reference>
<dbReference type="PANTHER" id="PTHR31025">
    <property type="entry name" value="SI:CH211-196P9.1-RELATED"/>
    <property type="match status" value="1"/>
</dbReference>
<proteinExistence type="predicted"/>